<keyword evidence="3" id="KW-1185">Reference proteome</keyword>
<protein>
    <submittedName>
        <fullName evidence="2">Uncharacterized protein</fullName>
    </submittedName>
</protein>
<evidence type="ECO:0000313" key="3">
    <source>
        <dbReference type="Proteomes" id="UP000609879"/>
    </source>
</evidence>
<dbReference type="RefSeq" id="WP_203761307.1">
    <property type="nucleotide sequence ID" value="NZ_BAAABO010000029.1"/>
</dbReference>
<feature type="compositionally biased region" description="Basic and acidic residues" evidence="1">
    <location>
        <begin position="45"/>
        <end position="60"/>
    </location>
</feature>
<gene>
    <name evidence="2" type="ORF">Ade02nite_20260</name>
</gene>
<evidence type="ECO:0000313" key="2">
    <source>
        <dbReference type="EMBL" id="GID73385.1"/>
    </source>
</evidence>
<name>A0ABQ3Y091_9ACTN</name>
<sequence length="60" mass="6663">MSLATLSPAGFDDRDDLARFLEQVPAAADYDRDELGPVRSHRPHRGADKRAAIEQSQREG</sequence>
<dbReference type="EMBL" id="BOMI01000033">
    <property type="protein sequence ID" value="GID73385.1"/>
    <property type="molecule type" value="Genomic_DNA"/>
</dbReference>
<proteinExistence type="predicted"/>
<accession>A0ABQ3Y091</accession>
<reference evidence="2 3" key="1">
    <citation type="submission" date="2021-01" db="EMBL/GenBank/DDBJ databases">
        <title>Whole genome shotgun sequence of Actinoplanes deccanensis NBRC 13994.</title>
        <authorList>
            <person name="Komaki H."/>
            <person name="Tamura T."/>
        </authorList>
    </citation>
    <scope>NUCLEOTIDE SEQUENCE [LARGE SCALE GENOMIC DNA]</scope>
    <source>
        <strain evidence="2 3">NBRC 13994</strain>
    </source>
</reference>
<organism evidence="2 3">
    <name type="scientific">Paractinoplanes deccanensis</name>
    <dbReference type="NCBI Taxonomy" id="113561"/>
    <lineage>
        <taxon>Bacteria</taxon>
        <taxon>Bacillati</taxon>
        <taxon>Actinomycetota</taxon>
        <taxon>Actinomycetes</taxon>
        <taxon>Micromonosporales</taxon>
        <taxon>Micromonosporaceae</taxon>
        <taxon>Paractinoplanes</taxon>
    </lineage>
</organism>
<comment type="caution">
    <text evidence="2">The sequence shown here is derived from an EMBL/GenBank/DDBJ whole genome shotgun (WGS) entry which is preliminary data.</text>
</comment>
<feature type="region of interest" description="Disordered" evidence="1">
    <location>
        <begin position="28"/>
        <end position="60"/>
    </location>
</feature>
<dbReference type="Proteomes" id="UP000609879">
    <property type="component" value="Unassembled WGS sequence"/>
</dbReference>
<evidence type="ECO:0000256" key="1">
    <source>
        <dbReference type="SAM" id="MobiDB-lite"/>
    </source>
</evidence>